<evidence type="ECO:0000313" key="2">
    <source>
        <dbReference type="EMBL" id="HJG86399.1"/>
    </source>
</evidence>
<accession>A0A921ML46</accession>
<sequence>MRRRNSGGAGQVALVGVLAALSLALLLLASFSPSGRMGIAAVAGLVNAAAVISGGLHSGFLCWAVAGILGLILSPDKGNILLYLVFFGLYPMVKSLIEQLHKAPLEWLCKLAFFNAVLTFCWFVLRDVLLAGLPAVFEQLWVLYLGGNIVFLIYDYGFSKLVMFYAARIDKAIRRR</sequence>
<keyword evidence="1" id="KW-1133">Transmembrane helix</keyword>
<reference evidence="2" key="1">
    <citation type="journal article" date="2021" name="PeerJ">
        <title>Extensive microbial diversity within the chicken gut microbiome revealed by metagenomics and culture.</title>
        <authorList>
            <person name="Gilroy R."/>
            <person name="Ravi A."/>
            <person name="Getino M."/>
            <person name="Pursley I."/>
            <person name="Horton D.L."/>
            <person name="Alikhan N.F."/>
            <person name="Baker D."/>
            <person name="Gharbi K."/>
            <person name="Hall N."/>
            <person name="Watson M."/>
            <person name="Adriaenssens E.M."/>
            <person name="Foster-Nyarko E."/>
            <person name="Jarju S."/>
            <person name="Secka A."/>
            <person name="Antonio M."/>
            <person name="Oren A."/>
            <person name="Chaudhuri R.R."/>
            <person name="La Ragione R."/>
            <person name="Hildebrand F."/>
            <person name="Pallen M.J."/>
        </authorList>
    </citation>
    <scope>NUCLEOTIDE SEQUENCE</scope>
    <source>
        <strain evidence="2">CHK179-5677</strain>
    </source>
</reference>
<name>A0A921ML46_9FIRM</name>
<dbReference type="RefSeq" id="WP_294532255.1">
    <property type="nucleotide sequence ID" value="NZ_DYUC01000048.1"/>
</dbReference>
<organism evidence="2 3">
    <name type="scientific">Pseudoflavonifractor capillosus</name>
    <dbReference type="NCBI Taxonomy" id="106588"/>
    <lineage>
        <taxon>Bacteria</taxon>
        <taxon>Bacillati</taxon>
        <taxon>Bacillota</taxon>
        <taxon>Clostridia</taxon>
        <taxon>Eubacteriales</taxon>
        <taxon>Oscillospiraceae</taxon>
        <taxon>Pseudoflavonifractor</taxon>
    </lineage>
</organism>
<keyword evidence="1" id="KW-0812">Transmembrane</keyword>
<keyword evidence="1" id="KW-0472">Membrane</keyword>
<dbReference type="EMBL" id="DYUC01000048">
    <property type="protein sequence ID" value="HJG86399.1"/>
    <property type="molecule type" value="Genomic_DNA"/>
</dbReference>
<evidence type="ECO:0000313" key="3">
    <source>
        <dbReference type="Proteomes" id="UP000760668"/>
    </source>
</evidence>
<protein>
    <submittedName>
        <fullName evidence="2">Uncharacterized protein</fullName>
    </submittedName>
</protein>
<proteinExistence type="predicted"/>
<comment type="caution">
    <text evidence="2">The sequence shown here is derived from an EMBL/GenBank/DDBJ whole genome shotgun (WGS) entry which is preliminary data.</text>
</comment>
<reference evidence="2" key="2">
    <citation type="submission" date="2021-09" db="EMBL/GenBank/DDBJ databases">
        <authorList>
            <person name="Gilroy R."/>
        </authorList>
    </citation>
    <scope>NUCLEOTIDE SEQUENCE</scope>
    <source>
        <strain evidence="2">CHK179-5677</strain>
    </source>
</reference>
<evidence type="ECO:0000256" key="1">
    <source>
        <dbReference type="SAM" id="Phobius"/>
    </source>
</evidence>
<dbReference type="AlphaFoldDB" id="A0A921ML46"/>
<feature type="transmembrane region" description="Helical" evidence="1">
    <location>
        <begin position="58"/>
        <end position="86"/>
    </location>
</feature>
<gene>
    <name evidence="2" type="ORF">K8V01_05165</name>
</gene>
<dbReference type="Proteomes" id="UP000760668">
    <property type="component" value="Unassembled WGS sequence"/>
</dbReference>
<feature type="transmembrane region" description="Helical" evidence="1">
    <location>
        <begin position="107"/>
        <end position="125"/>
    </location>
</feature>